<keyword evidence="1" id="KW-0862">Zinc</keyword>
<dbReference type="AlphaFoldDB" id="A0A015LL25"/>
<feature type="compositionally biased region" description="Polar residues" evidence="2">
    <location>
        <begin position="67"/>
        <end position="79"/>
    </location>
</feature>
<dbReference type="SMART" id="SM00355">
    <property type="entry name" value="ZnF_C2H2"/>
    <property type="match status" value="1"/>
</dbReference>
<dbReference type="OrthoDB" id="2443596at2759"/>
<reference evidence="4 5" key="1">
    <citation type="submission" date="2014-02" db="EMBL/GenBank/DDBJ databases">
        <title>Single nucleus genome sequencing reveals high similarity among nuclei of an endomycorrhizal fungus.</title>
        <authorList>
            <person name="Lin K."/>
            <person name="Geurts R."/>
            <person name="Zhang Z."/>
            <person name="Limpens E."/>
            <person name="Saunders D.G."/>
            <person name="Mu D."/>
            <person name="Pang E."/>
            <person name="Cao H."/>
            <person name="Cha H."/>
            <person name="Lin T."/>
            <person name="Zhou Q."/>
            <person name="Shang Y."/>
            <person name="Li Y."/>
            <person name="Ivanov S."/>
            <person name="Sharma T."/>
            <person name="Velzen R.V."/>
            <person name="Ruijter N.D."/>
            <person name="Aanen D.K."/>
            <person name="Win J."/>
            <person name="Kamoun S."/>
            <person name="Bisseling T."/>
            <person name="Huang S."/>
        </authorList>
    </citation>
    <scope>NUCLEOTIDE SEQUENCE [LARGE SCALE GENOMIC DNA]</scope>
    <source>
        <strain evidence="5">DAOM197198w</strain>
    </source>
</reference>
<keyword evidence="1" id="KW-0863">Zinc-finger</keyword>
<dbReference type="InterPro" id="IPR041078">
    <property type="entry name" value="Plavaka"/>
</dbReference>
<dbReference type="GO" id="GO:0008270">
    <property type="term" value="F:zinc ion binding"/>
    <property type="evidence" value="ECO:0007669"/>
    <property type="project" value="UniProtKB-KW"/>
</dbReference>
<evidence type="ECO:0000256" key="2">
    <source>
        <dbReference type="SAM" id="MobiDB-lite"/>
    </source>
</evidence>
<evidence type="ECO:0000259" key="3">
    <source>
        <dbReference type="PROSITE" id="PS50157"/>
    </source>
</evidence>
<name>A0A015LL25_RHIIW</name>
<dbReference type="InterPro" id="IPR013087">
    <property type="entry name" value="Znf_C2H2_type"/>
</dbReference>
<evidence type="ECO:0000256" key="1">
    <source>
        <dbReference type="PROSITE-ProRule" id="PRU00042"/>
    </source>
</evidence>
<gene>
    <name evidence="4" type="ORF">RirG_224960</name>
</gene>
<proteinExistence type="predicted"/>
<dbReference type="HOGENOM" id="CLU_044753_0_0_1"/>
<evidence type="ECO:0000313" key="4">
    <source>
        <dbReference type="EMBL" id="EXX55493.1"/>
    </source>
</evidence>
<feature type="region of interest" description="Disordered" evidence="2">
    <location>
        <begin position="67"/>
        <end position="96"/>
    </location>
</feature>
<organism evidence="4 5">
    <name type="scientific">Rhizophagus irregularis (strain DAOM 197198w)</name>
    <name type="common">Glomus intraradices</name>
    <dbReference type="NCBI Taxonomy" id="1432141"/>
    <lineage>
        <taxon>Eukaryota</taxon>
        <taxon>Fungi</taxon>
        <taxon>Fungi incertae sedis</taxon>
        <taxon>Mucoromycota</taxon>
        <taxon>Glomeromycotina</taxon>
        <taxon>Glomeromycetes</taxon>
        <taxon>Glomerales</taxon>
        <taxon>Glomeraceae</taxon>
        <taxon>Rhizophagus</taxon>
    </lineage>
</organism>
<dbReference type="Proteomes" id="UP000022910">
    <property type="component" value="Unassembled WGS sequence"/>
</dbReference>
<feature type="domain" description="C2H2-type" evidence="3">
    <location>
        <begin position="4"/>
        <end position="33"/>
    </location>
</feature>
<keyword evidence="1" id="KW-0479">Metal-binding</keyword>
<accession>A0A015LL25</accession>
<keyword evidence="5" id="KW-1185">Reference proteome</keyword>
<dbReference type="EMBL" id="JEMT01028152">
    <property type="protein sequence ID" value="EXX55493.1"/>
    <property type="molecule type" value="Genomic_DNA"/>
</dbReference>
<protein>
    <recommendedName>
        <fullName evidence="3">C2H2-type domain-containing protein</fullName>
    </recommendedName>
</protein>
<dbReference type="PROSITE" id="PS00028">
    <property type="entry name" value="ZINC_FINGER_C2H2_1"/>
    <property type="match status" value="1"/>
</dbReference>
<dbReference type="PROSITE" id="PS50157">
    <property type="entry name" value="ZINC_FINGER_C2H2_2"/>
    <property type="match status" value="1"/>
</dbReference>
<comment type="caution">
    <text evidence="4">The sequence shown here is derived from an EMBL/GenBank/DDBJ whole genome shotgun (WGS) entry which is preliminary data.</text>
</comment>
<dbReference type="Pfam" id="PF18759">
    <property type="entry name" value="Plavaka"/>
    <property type="match status" value="1"/>
</dbReference>
<evidence type="ECO:0000313" key="5">
    <source>
        <dbReference type="Proteomes" id="UP000022910"/>
    </source>
</evidence>
<sequence>MVRYQCQICKREFSTYGGLKQHANAKHHRKMRSFQLNESPVQQKSLLQPLRKMIRSEHDAELWSTSIIMPNPTTSQEKLTSQDDDDEMKQFEPSSQDEDLVNIANELEDEPHYHLRKRLQLEERVEANFEESEAESELVNFEDTEFIDSEDLQGASLDNAIDVVDGNPTPEHVVKWPNDAYRDFLELIVEGNISNKIGDKIIKFFNKHSNLDKSPLLSSTKHGKDYLNQINSPLIDFKEKVVATYNEINFTLYYRPLFHAIQALLQRPEVANNFVHKGIQNKMKDDRGETRIFGKPFEDATTFDGLGKSSGHPVFLILGNIPNRIRNLPEAKILLGFLPKVQNTGIKTTESFRSLQRDVYHKCFKIMLQPLLEKSEALYFGINGQVITFTARISFFLTDMLKADDITATYKGARCKMPCHTCMVLQSDLNNMSLKLENVPHRTHENMKQVINDGQGKEYSVHSVENSFWKFP</sequence>